<dbReference type="SUPFAM" id="SSF46785">
    <property type="entry name" value="Winged helix' DNA-binding domain"/>
    <property type="match status" value="1"/>
</dbReference>
<keyword evidence="7" id="KW-1185">Reference proteome</keyword>
<evidence type="ECO:0000256" key="3">
    <source>
        <dbReference type="ARBA" id="ARBA00023125"/>
    </source>
</evidence>
<evidence type="ECO:0000259" key="5">
    <source>
        <dbReference type="PROSITE" id="PS50931"/>
    </source>
</evidence>
<dbReference type="InterPro" id="IPR058163">
    <property type="entry name" value="LysR-type_TF_proteobact-type"/>
</dbReference>
<dbReference type="GO" id="GO:0006351">
    <property type="term" value="P:DNA-templated transcription"/>
    <property type="evidence" value="ECO:0007669"/>
    <property type="project" value="TreeGrafter"/>
</dbReference>
<evidence type="ECO:0000256" key="2">
    <source>
        <dbReference type="ARBA" id="ARBA00023015"/>
    </source>
</evidence>
<name>A0A1H1JEV1_9BURK</name>
<proteinExistence type="inferred from homology"/>
<gene>
    <name evidence="6" type="ORF">SAMN05443245_6223</name>
</gene>
<evidence type="ECO:0000313" key="7">
    <source>
        <dbReference type="Proteomes" id="UP000183487"/>
    </source>
</evidence>
<protein>
    <submittedName>
        <fullName evidence="6">Transcriptional regulator, LysR family</fullName>
    </submittedName>
</protein>
<dbReference type="EMBL" id="FNKP01000003">
    <property type="protein sequence ID" value="SDR48529.1"/>
    <property type="molecule type" value="Genomic_DNA"/>
</dbReference>
<dbReference type="InterPro" id="IPR036388">
    <property type="entry name" value="WH-like_DNA-bd_sf"/>
</dbReference>
<dbReference type="GO" id="GO:0043565">
    <property type="term" value="F:sequence-specific DNA binding"/>
    <property type="evidence" value="ECO:0007669"/>
    <property type="project" value="TreeGrafter"/>
</dbReference>
<dbReference type="Pfam" id="PF00126">
    <property type="entry name" value="HTH_1"/>
    <property type="match status" value="1"/>
</dbReference>
<sequence length="308" mass="33810">MAYQRFDGITEFVLAAQLQSFTAAALQLGVTSSAVGKGVSRLERRLGVKLLHRTTRRLSLTSEGEIYLTSCLRVIGDLDDTEDCLSTGQPEPRGQLRIELPGAFGRTHIAPALIALARQYPQLDLTITFGDRTVDMISEGIDLAVRIGDLKDDPELVARPLGEQHLVICASPDYLRKRGQVAGKAALLEHDCIIGWRRGIRATWLLSGPDGSVDEQEIHVRHELGDGEMMVRGVLEGCGLSQLPTWLVHEHLKSGDLVTVLDEFSGVRMPIHVIWPRTRYVQPKVRVVSDALLALAEGRPEVFACGPA</sequence>
<dbReference type="Pfam" id="PF03466">
    <property type="entry name" value="LysR_substrate"/>
    <property type="match status" value="1"/>
</dbReference>
<dbReference type="FunFam" id="1.10.10.10:FF:000001">
    <property type="entry name" value="LysR family transcriptional regulator"/>
    <property type="match status" value="1"/>
</dbReference>
<dbReference type="PANTHER" id="PTHR30537:SF72">
    <property type="entry name" value="LYSR FAMILY TRANSCRIPTIONAL REGULATOR"/>
    <property type="match status" value="1"/>
</dbReference>
<keyword evidence="4" id="KW-0804">Transcription</keyword>
<dbReference type="CDD" id="cd08475">
    <property type="entry name" value="PBP2_CrgA_like_6"/>
    <property type="match status" value="1"/>
</dbReference>
<reference evidence="7" key="1">
    <citation type="submission" date="2016-10" db="EMBL/GenBank/DDBJ databases">
        <authorList>
            <person name="Varghese N."/>
        </authorList>
    </citation>
    <scope>NUCLEOTIDE SEQUENCE [LARGE SCALE GENOMIC DNA]</scope>
    <source>
        <strain evidence="7">GAS106B</strain>
    </source>
</reference>
<accession>A0A1H1JEV1</accession>
<evidence type="ECO:0000313" key="6">
    <source>
        <dbReference type="EMBL" id="SDR48529.1"/>
    </source>
</evidence>
<evidence type="ECO:0000256" key="4">
    <source>
        <dbReference type="ARBA" id="ARBA00023163"/>
    </source>
</evidence>
<dbReference type="PANTHER" id="PTHR30537">
    <property type="entry name" value="HTH-TYPE TRANSCRIPTIONAL REGULATOR"/>
    <property type="match status" value="1"/>
</dbReference>
<dbReference type="Proteomes" id="UP000183487">
    <property type="component" value="Unassembled WGS sequence"/>
</dbReference>
<dbReference type="OrthoDB" id="9110639at2"/>
<dbReference type="AlphaFoldDB" id="A0A1H1JEV1"/>
<organism evidence="6 7">
    <name type="scientific">Paraburkholderia fungorum</name>
    <dbReference type="NCBI Taxonomy" id="134537"/>
    <lineage>
        <taxon>Bacteria</taxon>
        <taxon>Pseudomonadati</taxon>
        <taxon>Pseudomonadota</taxon>
        <taxon>Betaproteobacteria</taxon>
        <taxon>Burkholderiales</taxon>
        <taxon>Burkholderiaceae</taxon>
        <taxon>Paraburkholderia</taxon>
    </lineage>
</organism>
<dbReference type="Gene3D" id="1.10.10.10">
    <property type="entry name" value="Winged helix-like DNA-binding domain superfamily/Winged helix DNA-binding domain"/>
    <property type="match status" value="1"/>
</dbReference>
<dbReference type="InterPro" id="IPR000847">
    <property type="entry name" value="LysR_HTH_N"/>
</dbReference>
<dbReference type="SUPFAM" id="SSF53850">
    <property type="entry name" value="Periplasmic binding protein-like II"/>
    <property type="match status" value="1"/>
</dbReference>
<dbReference type="Gene3D" id="3.40.190.290">
    <property type="match status" value="1"/>
</dbReference>
<evidence type="ECO:0000256" key="1">
    <source>
        <dbReference type="ARBA" id="ARBA00009437"/>
    </source>
</evidence>
<feature type="domain" description="HTH lysR-type" evidence="5">
    <location>
        <begin position="12"/>
        <end position="61"/>
    </location>
</feature>
<dbReference type="InterPro" id="IPR036390">
    <property type="entry name" value="WH_DNA-bd_sf"/>
</dbReference>
<dbReference type="GO" id="GO:0003700">
    <property type="term" value="F:DNA-binding transcription factor activity"/>
    <property type="evidence" value="ECO:0007669"/>
    <property type="project" value="InterPro"/>
</dbReference>
<keyword evidence="2" id="KW-0805">Transcription regulation</keyword>
<keyword evidence="3" id="KW-0238">DNA-binding</keyword>
<comment type="similarity">
    <text evidence="1">Belongs to the LysR transcriptional regulatory family.</text>
</comment>
<dbReference type="InterPro" id="IPR005119">
    <property type="entry name" value="LysR_subst-bd"/>
</dbReference>
<dbReference type="PROSITE" id="PS50931">
    <property type="entry name" value="HTH_LYSR"/>
    <property type="match status" value="1"/>
</dbReference>